<protein>
    <submittedName>
        <fullName evidence="1">Uncharacterized protein</fullName>
    </submittedName>
</protein>
<gene>
    <name evidence="1" type="ORF">PPERSA_07508</name>
</gene>
<evidence type="ECO:0000313" key="1">
    <source>
        <dbReference type="EMBL" id="KRX07758.1"/>
    </source>
</evidence>
<dbReference type="Proteomes" id="UP000054937">
    <property type="component" value="Unassembled WGS sequence"/>
</dbReference>
<organism evidence="1 2">
    <name type="scientific">Pseudocohnilembus persalinus</name>
    <name type="common">Ciliate</name>
    <dbReference type="NCBI Taxonomy" id="266149"/>
    <lineage>
        <taxon>Eukaryota</taxon>
        <taxon>Sar</taxon>
        <taxon>Alveolata</taxon>
        <taxon>Ciliophora</taxon>
        <taxon>Intramacronucleata</taxon>
        <taxon>Oligohymenophorea</taxon>
        <taxon>Scuticociliatia</taxon>
        <taxon>Philasterida</taxon>
        <taxon>Pseudocohnilembidae</taxon>
        <taxon>Pseudocohnilembus</taxon>
    </lineage>
</organism>
<proteinExistence type="predicted"/>
<accession>A0A0V0QZU2</accession>
<sequence>MKMSDRKFENKVKEERFYTEVGNEECDETQQENLTERNYGEAEKKSNSFVQHIKPFSLESDLFQQKKKQLGNKDILVLGFENEIKRNKWMYFFKQFDLENQKNLELEEELEIQQNIQNFQTDSDQKNDIQNKKADIQLSNKQNEKQGEFHKLNNSGLNFNSDQTLLKFNNYNKLKSQAVFSESENQDYYDIFNDSFISKKSESQNSKNQNKQILNTSQENKSIINERMSVDYQDSQTYLNISNNYENTEISKMEMQNSFIEQQNKEDRMDISNQSYIYHLIKEWDEYEKYFQNNLRNTNLEIKKFLIYMIQKKHNYSSVNFEVQLHQQQISENTDKKIEENIMNECENEPKAFNIQNQQFNSNQKNKQINSY</sequence>
<comment type="caution">
    <text evidence="1">The sequence shown here is derived from an EMBL/GenBank/DDBJ whole genome shotgun (WGS) entry which is preliminary data.</text>
</comment>
<keyword evidence="2" id="KW-1185">Reference proteome</keyword>
<dbReference type="InParanoid" id="A0A0V0QZU2"/>
<reference evidence="1 2" key="1">
    <citation type="journal article" date="2015" name="Sci. Rep.">
        <title>Genome of the facultative scuticociliatosis pathogen Pseudocohnilembus persalinus provides insight into its virulence through horizontal gene transfer.</title>
        <authorList>
            <person name="Xiong J."/>
            <person name="Wang G."/>
            <person name="Cheng J."/>
            <person name="Tian M."/>
            <person name="Pan X."/>
            <person name="Warren A."/>
            <person name="Jiang C."/>
            <person name="Yuan D."/>
            <person name="Miao W."/>
        </authorList>
    </citation>
    <scope>NUCLEOTIDE SEQUENCE [LARGE SCALE GENOMIC DNA]</scope>
    <source>
        <strain evidence="1">36N120E</strain>
    </source>
</reference>
<dbReference type="AlphaFoldDB" id="A0A0V0QZU2"/>
<evidence type="ECO:0000313" key="2">
    <source>
        <dbReference type="Proteomes" id="UP000054937"/>
    </source>
</evidence>
<name>A0A0V0QZU2_PSEPJ</name>
<dbReference type="EMBL" id="LDAU01000080">
    <property type="protein sequence ID" value="KRX07758.1"/>
    <property type="molecule type" value="Genomic_DNA"/>
</dbReference>